<dbReference type="PRINTS" id="PR00038">
    <property type="entry name" value="HTHLUXR"/>
</dbReference>
<dbReference type="InterPro" id="IPR001789">
    <property type="entry name" value="Sig_transdc_resp-reg_receiver"/>
</dbReference>
<dbReference type="PANTHER" id="PTHR44688:SF16">
    <property type="entry name" value="DNA-BINDING TRANSCRIPTIONAL ACTIVATOR DEVR_DOSR"/>
    <property type="match status" value="1"/>
</dbReference>
<dbReference type="GO" id="GO:0003677">
    <property type="term" value="F:DNA binding"/>
    <property type="evidence" value="ECO:0007669"/>
    <property type="project" value="UniProtKB-KW"/>
</dbReference>
<comment type="caution">
    <text evidence="7">The sequence shown here is derived from an EMBL/GenBank/DDBJ whole genome shotgun (WGS) entry which is preliminary data.</text>
</comment>
<evidence type="ECO:0000256" key="1">
    <source>
        <dbReference type="ARBA" id="ARBA00023015"/>
    </source>
</evidence>
<dbReference type="SMART" id="SM00421">
    <property type="entry name" value="HTH_LUXR"/>
    <property type="match status" value="1"/>
</dbReference>
<evidence type="ECO:0000256" key="3">
    <source>
        <dbReference type="ARBA" id="ARBA00023163"/>
    </source>
</evidence>
<evidence type="ECO:0000259" key="5">
    <source>
        <dbReference type="PROSITE" id="PS50043"/>
    </source>
</evidence>
<accession>A0A9X2AIN1</accession>
<dbReference type="GO" id="GO:0006355">
    <property type="term" value="P:regulation of DNA-templated transcription"/>
    <property type="evidence" value="ECO:0007669"/>
    <property type="project" value="InterPro"/>
</dbReference>
<sequence>MSKIHVLIVEDDPFIAEDIREALTNVDYNVVAVAHNKTDAINALEETSPDIALLDINLGDNLDGILIAETINTEFQIPFLYLTSYSNREILNKVKHTLPMGYIVKPFDEADLFSAIEIAVSNYYQFNKTEALHIELINNAIPNTLTQKEFEVLKDIYQGKTNNQMANDHFVSINTIKTHIKKIYEKLDVHSRSEAIVKIRVLLNQ</sequence>
<feature type="modified residue" description="4-aspartylphosphate" evidence="4">
    <location>
        <position position="55"/>
    </location>
</feature>
<dbReference type="RefSeq" id="WP_242177815.1">
    <property type="nucleotide sequence ID" value="NZ_JAKQYM010000003.1"/>
</dbReference>
<dbReference type="PROSITE" id="PS50110">
    <property type="entry name" value="RESPONSE_REGULATORY"/>
    <property type="match status" value="1"/>
</dbReference>
<gene>
    <name evidence="7" type="ORF">MC378_05865</name>
</gene>
<dbReference type="EMBL" id="JAKQYM010000003">
    <property type="protein sequence ID" value="MCI2228686.1"/>
    <property type="molecule type" value="Genomic_DNA"/>
</dbReference>
<keyword evidence="8" id="KW-1185">Reference proteome</keyword>
<dbReference type="CDD" id="cd17534">
    <property type="entry name" value="REC_DC-like"/>
    <property type="match status" value="1"/>
</dbReference>
<dbReference type="SUPFAM" id="SSF52172">
    <property type="entry name" value="CheY-like"/>
    <property type="match status" value="1"/>
</dbReference>
<name>A0A9X2AIN1_9FLAO</name>
<dbReference type="SMART" id="SM00448">
    <property type="entry name" value="REC"/>
    <property type="match status" value="1"/>
</dbReference>
<dbReference type="Gene3D" id="1.10.10.10">
    <property type="entry name" value="Winged helix-like DNA-binding domain superfamily/Winged helix DNA-binding domain"/>
    <property type="match status" value="1"/>
</dbReference>
<evidence type="ECO:0000313" key="8">
    <source>
        <dbReference type="Proteomes" id="UP001139369"/>
    </source>
</evidence>
<keyword evidence="1" id="KW-0805">Transcription regulation</keyword>
<keyword evidence="4" id="KW-0597">Phosphoprotein</keyword>
<evidence type="ECO:0000259" key="6">
    <source>
        <dbReference type="PROSITE" id="PS50110"/>
    </source>
</evidence>
<evidence type="ECO:0000256" key="2">
    <source>
        <dbReference type="ARBA" id="ARBA00023125"/>
    </source>
</evidence>
<dbReference type="InterPro" id="IPR036388">
    <property type="entry name" value="WH-like_DNA-bd_sf"/>
</dbReference>
<reference evidence="7" key="1">
    <citation type="submission" date="2022-02" db="EMBL/GenBank/DDBJ databases">
        <title>Polaribacter sp. MSW13, isolated from seawater.</title>
        <authorList>
            <person name="Kristyanto S."/>
            <person name="Jung J."/>
            <person name="Jeon C.O."/>
        </authorList>
    </citation>
    <scope>NUCLEOTIDE SEQUENCE</scope>
    <source>
        <strain evidence="7">MSW13</strain>
    </source>
</reference>
<dbReference type="SUPFAM" id="SSF46894">
    <property type="entry name" value="C-terminal effector domain of the bipartite response regulators"/>
    <property type="match status" value="1"/>
</dbReference>
<organism evidence="7 8">
    <name type="scientific">Polaribacter marinus</name>
    <dbReference type="NCBI Taxonomy" id="2916838"/>
    <lineage>
        <taxon>Bacteria</taxon>
        <taxon>Pseudomonadati</taxon>
        <taxon>Bacteroidota</taxon>
        <taxon>Flavobacteriia</taxon>
        <taxon>Flavobacteriales</taxon>
        <taxon>Flavobacteriaceae</taxon>
    </lineage>
</organism>
<protein>
    <submittedName>
        <fullName evidence="7">Response regulator transcription factor</fullName>
    </submittedName>
</protein>
<dbReference type="Proteomes" id="UP001139369">
    <property type="component" value="Unassembled WGS sequence"/>
</dbReference>
<feature type="domain" description="Response regulatory" evidence="6">
    <location>
        <begin position="5"/>
        <end position="120"/>
    </location>
</feature>
<proteinExistence type="predicted"/>
<dbReference type="Gene3D" id="3.40.50.2300">
    <property type="match status" value="1"/>
</dbReference>
<dbReference type="InterPro" id="IPR011006">
    <property type="entry name" value="CheY-like_superfamily"/>
</dbReference>
<feature type="domain" description="HTH luxR-type" evidence="5">
    <location>
        <begin position="138"/>
        <end position="203"/>
    </location>
</feature>
<dbReference type="InterPro" id="IPR016032">
    <property type="entry name" value="Sig_transdc_resp-reg_C-effctor"/>
</dbReference>
<dbReference type="GO" id="GO:0000160">
    <property type="term" value="P:phosphorelay signal transduction system"/>
    <property type="evidence" value="ECO:0007669"/>
    <property type="project" value="InterPro"/>
</dbReference>
<dbReference type="InterPro" id="IPR000792">
    <property type="entry name" value="Tscrpt_reg_LuxR_C"/>
</dbReference>
<dbReference type="Pfam" id="PF00196">
    <property type="entry name" value="GerE"/>
    <property type="match status" value="1"/>
</dbReference>
<dbReference type="PANTHER" id="PTHR44688">
    <property type="entry name" value="DNA-BINDING TRANSCRIPTIONAL ACTIVATOR DEVR_DOSR"/>
    <property type="match status" value="1"/>
</dbReference>
<dbReference type="Pfam" id="PF00072">
    <property type="entry name" value="Response_reg"/>
    <property type="match status" value="1"/>
</dbReference>
<evidence type="ECO:0000313" key="7">
    <source>
        <dbReference type="EMBL" id="MCI2228686.1"/>
    </source>
</evidence>
<dbReference type="PROSITE" id="PS50043">
    <property type="entry name" value="HTH_LUXR_2"/>
    <property type="match status" value="1"/>
</dbReference>
<dbReference type="CDD" id="cd06170">
    <property type="entry name" value="LuxR_C_like"/>
    <property type="match status" value="1"/>
</dbReference>
<dbReference type="AlphaFoldDB" id="A0A9X2AIN1"/>
<evidence type="ECO:0000256" key="4">
    <source>
        <dbReference type="PROSITE-ProRule" id="PRU00169"/>
    </source>
</evidence>
<keyword evidence="3" id="KW-0804">Transcription</keyword>
<keyword evidence="2" id="KW-0238">DNA-binding</keyword>